<dbReference type="Pfam" id="PF00096">
    <property type="entry name" value="zf-C2H2"/>
    <property type="match status" value="2"/>
</dbReference>
<dbReference type="OMA" id="ASAIDCP"/>
<dbReference type="STRING" id="742152.A0A2H3J078"/>
<protein>
    <recommendedName>
        <fullName evidence="9">C2H2-type domain-containing protein</fullName>
    </recommendedName>
</protein>
<keyword evidence="11" id="KW-1185">Reference proteome</keyword>
<feature type="non-terminal residue" evidence="10">
    <location>
        <position position="243"/>
    </location>
</feature>
<dbReference type="InterPro" id="IPR050331">
    <property type="entry name" value="Zinc_finger"/>
</dbReference>
<dbReference type="GO" id="GO:0010468">
    <property type="term" value="P:regulation of gene expression"/>
    <property type="evidence" value="ECO:0007669"/>
    <property type="project" value="TreeGrafter"/>
</dbReference>
<evidence type="ECO:0000313" key="10">
    <source>
        <dbReference type="EMBL" id="PCH33193.1"/>
    </source>
</evidence>
<keyword evidence="2" id="KW-0479">Metal-binding</keyword>
<dbReference type="SMART" id="SM00355">
    <property type="entry name" value="ZnF_C2H2"/>
    <property type="match status" value="2"/>
</dbReference>
<name>A0A2H3J078_WOLCO</name>
<feature type="compositionally biased region" description="Low complexity" evidence="8">
    <location>
        <begin position="29"/>
        <end position="42"/>
    </location>
</feature>
<evidence type="ECO:0000256" key="5">
    <source>
        <dbReference type="ARBA" id="ARBA00022833"/>
    </source>
</evidence>
<evidence type="ECO:0000256" key="1">
    <source>
        <dbReference type="ARBA" id="ARBA00004123"/>
    </source>
</evidence>
<gene>
    <name evidence="10" type="ORF">WOLCODRAFT_159897</name>
</gene>
<proteinExistence type="predicted"/>
<dbReference type="PANTHER" id="PTHR16515:SF49">
    <property type="entry name" value="GASTRULA ZINC FINGER PROTEIN XLCGF49.1-LIKE-RELATED"/>
    <property type="match status" value="1"/>
</dbReference>
<organism evidence="10 11">
    <name type="scientific">Wolfiporia cocos (strain MD-104)</name>
    <name type="common">Brown rot fungus</name>
    <dbReference type="NCBI Taxonomy" id="742152"/>
    <lineage>
        <taxon>Eukaryota</taxon>
        <taxon>Fungi</taxon>
        <taxon>Dikarya</taxon>
        <taxon>Basidiomycota</taxon>
        <taxon>Agaricomycotina</taxon>
        <taxon>Agaricomycetes</taxon>
        <taxon>Polyporales</taxon>
        <taxon>Phaeolaceae</taxon>
        <taxon>Wolfiporia</taxon>
    </lineage>
</organism>
<dbReference type="Gene3D" id="3.30.160.60">
    <property type="entry name" value="Classic Zinc Finger"/>
    <property type="match status" value="2"/>
</dbReference>
<evidence type="ECO:0000259" key="9">
    <source>
        <dbReference type="PROSITE" id="PS50157"/>
    </source>
</evidence>
<sequence length="243" mass="25711">MFSIYIRPRPASAIDCPGPLSGTSMQSYPTAPIPQQQPGAPQHTAPRRQPYGSHPSFSLGSAPPSHAAYQPEPPANATGSIYARPGYAYSPSMVTTLPPLPAYAPWASGAFYKYPQSALPPPAPPSMAIAYLSPTGSAPSDHAPSSEHSSGESPPPPPGDSQPPEGAKEKKRHSCWMCHKSFDRPSTLRKHLLVHTGEKAYACDTCGRRFGVLSNLNRHTKRCAQRPVNQAASAKAAAAAPSP</sequence>
<dbReference type="FunFam" id="3.30.160.60:FF:000690">
    <property type="entry name" value="Zinc finger protein 354C"/>
    <property type="match status" value="1"/>
</dbReference>
<dbReference type="InterPro" id="IPR013087">
    <property type="entry name" value="Znf_C2H2_type"/>
</dbReference>
<evidence type="ECO:0000256" key="6">
    <source>
        <dbReference type="ARBA" id="ARBA00023242"/>
    </source>
</evidence>
<dbReference type="SUPFAM" id="SSF57667">
    <property type="entry name" value="beta-beta-alpha zinc fingers"/>
    <property type="match status" value="1"/>
</dbReference>
<feature type="region of interest" description="Disordered" evidence="8">
    <location>
        <begin position="130"/>
        <end position="172"/>
    </location>
</feature>
<dbReference type="OrthoDB" id="654211at2759"/>
<keyword evidence="4 7" id="KW-0863">Zinc-finger</keyword>
<accession>A0A2H3J078</accession>
<dbReference type="PROSITE" id="PS50157">
    <property type="entry name" value="ZINC_FINGER_C2H2_2"/>
    <property type="match status" value="2"/>
</dbReference>
<evidence type="ECO:0000256" key="8">
    <source>
        <dbReference type="SAM" id="MobiDB-lite"/>
    </source>
</evidence>
<dbReference type="AlphaFoldDB" id="A0A2H3J078"/>
<evidence type="ECO:0000256" key="4">
    <source>
        <dbReference type="ARBA" id="ARBA00022771"/>
    </source>
</evidence>
<feature type="domain" description="C2H2-type" evidence="9">
    <location>
        <begin position="201"/>
        <end position="221"/>
    </location>
</feature>
<dbReference type="EMBL" id="KB467831">
    <property type="protein sequence ID" value="PCH33193.1"/>
    <property type="molecule type" value="Genomic_DNA"/>
</dbReference>
<dbReference type="FunFam" id="3.30.160.60:FF:002212">
    <property type="entry name" value="Zinc finger protein 672"/>
    <property type="match status" value="1"/>
</dbReference>
<keyword evidence="3" id="KW-0677">Repeat</keyword>
<comment type="subcellular location">
    <subcellularLocation>
        <location evidence="1">Nucleus</location>
    </subcellularLocation>
</comment>
<feature type="domain" description="C2H2-type" evidence="9">
    <location>
        <begin position="173"/>
        <end position="200"/>
    </location>
</feature>
<evidence type="ECO:0000256" key="3">
    <source>
        <dbReference type="ARBA" id="ARBA00022737"/>
    </source>
</evidence>
<dbReference type="PANTHER" id="PTHR16515">
    <property type="entry name" value="PR DOMAIN ZINC FINGER PROTEIN"/>
    <property type="match status" value="1"/>
</dbReference>
<dbReference type="GO" id="GO:0005634">
    <property type="term" value="C:nucleus"/>
    <property type="evidence" value="ECO:0007669"/>
    <property type="project" value="UniProtKB-SubCell"/>
</dbReference>
<dbReference type="GO" id="GO:0008270">
    <property type="term" value="F:zinc ion binding"/>
    <property type="evidence" value="ECO:0007669"/>
    <property type="project" value="UniProtKB-KW"/>
</dbReference>
<reference evidence="10 11" key="1">
    <citation type="journal article" date="2012" name="Science">
        <title>The Paleozoic origin of enzymatic lignin decomposition reconstructed from 31 fungal genomes.</title>
        <authorList>
            <person name="Floudas D."/>
            <person name="Binder M."/>
            <person name="Riley R."/>
            <person name="Barry K."/>
            <person name="Blanchette R.A."/>
            <person name="Henrissat B."/>
            <person name="Martinez A.T."/>
            <person name="Otillar R."/>
            <person name="Spatafora J.W."/>
            <person name="Yadav J.S."/>
            <person name="Aerts A."/>
            <person name="Benoit I."/>
            <person name="Boyd A."/>
            <person name="Carlson A."/>
            <person name="Copeland A."/>
            <person name="Coutinho P.M."/>
            <person name="de Vries R.P."/>
            <person name="Ferreira P."/>
            <person name="Findley K."/>
            <person name="Foster B."/>
            <person name="Gaskell J."/>
            <person name="Glotzer D."/>
            <person name="Gorecki P."/>
            <person name="Heitman J."/>
            <person name="Hesse C."/>
            <person name="Hori C."/>
            <person name="Igarashi K."/>
            <person name="Jurgens J.A."/>
            <person name="Kallen N."/>
            <person name="Kersten P."/>
            <person name="Kohler A."/>
            <person name="Kuees U."/>
            <person name="Kumar T.K.A."/>
            <person name="Kuo A."/>
            <person name="LaButti K."/>
            <person name="Larrondo L.F."/>
            <person name="Lindquist E."/>
            <person name="Ling A."/>
            <person name="Lombard V."/>
            <person name="Lucas S."/>
            <person name="Lundell T."/>
            <person name="Martin R."/>
            <person name="McLaughlin D.J."/>
            <person name="Morgenstern I."/>
            <person name="Morin E."/>
            <person name="Murat C."/>
            <person name="Nagy L.G."/>
            <person name="Nolan M."/>
            <person name="Ohm R.A."/>
            <person name="Patyshakuliyeva A."/>
            <person name="Rokas A."/>
            <person name="Ruiz-Duenas F.J."/>
            <person name="Sabat G."/>
            <person name="Salamov A."/>
            <person name="Samejima M."/>
            <person name="Schmutz J."/>
            <person name="Slot J.C."/>
            <person name="St John F."/>
            <person name="Stenlid J."/>
            <person name="Sun H."/>
            <person name="Sun S."/>
            <person name="Syed K."/>
            <person name="Tsang A."/>
            <person name="Wiebenga A."/>
            <person name="Young D."/>
            <person name="Pisabarro A."/>
            <person name="Eastwood D.C."/>
            <person name="Martin F."/>
            <person name="Cullen D."/>
            <person name="Grigoriev I.V."/>
            <person name="Hibbett D.S."/>
        </authorList>
    </citation>
    <scope>NUCLEOTIDE SEQUENCE [LARGE SCALE GENOMIC DNA]</scope>
    <source>
        <strain evidence="10 11">MD-104</strain>
    </source>
</reference>
<dbReference type="Proteomes" id="UP000218811">
    <property type="component" value="Unassembled WGS sequence"/>
</dbReference>
<evidence type="ECO:0000256" key="7">
    <source>
        <dbReference type="PROSITE-ProRule" id="PRU00042"/>
    </source>
</evidence>
<keyword evidence="6" id="KW-0539">Nucleus</keyword>
<evidence type="ECO:0000256" key="2">
    <source>
        <dbReference type="ARBA" id="ARBA00022723"/>
    </source>
</evidence>
<feature type="region of interest" description="Disordered" evidence="8">
    <location>
        <begin position="15"/>
        <end position="76"/>
    </location>
</feature>
<keyword evidence="5" id="KW-0862">Zinc</keyword>
<dbReference type="InterPro" id="IPR036236">
    <property type="entry name" value="Znf_C2H2_sf"/>
</dbReference>
<dbReference type="PROSITE" id="PS00028">
    <property type="entry name" value="ZINC_FINGER_C2H2_1"/>
    <property type="match status" value="1"/>
</dbReference>
<evidence type="ECO:0000313" key="11">
    <source>
        <dbReference type="Proteomes" id="UP000218811"/>
    </source>
</evidence>